<dbReference type="Proteomes" id="UP000799092">
    <property type="component" value="Unassembled WGS sequence"/>
</dbReference>
<dbReference type="InterPro" id="IPR050072">
    <property type="entry name" value="Peptidase_M20A"/>
</dbReference>
<accession>A0A6A8DEN9</accession>
<comment type="caution">
    <text evidence="1">The sequence shown here is derived from an EMBL/GenBank/DDBJ whole genome shotgun (WGS) entry which is preliminary data.</text>
</comment>
<keyword evidence="1" id="KW-0378">Hydrolase</keyword>
<protein>
    <submittedName>
        <fullName evidence="1">M20/M25/M40 family metallo-hydrolase</fullName>
    </submittedName>
</protein>
<dbReference type="AlphaFoldDB" id="A0A6A8DEN9"/>
<evidence type="ECO:0000313" key="1">
    <source>
        <dbReference type="EMBL" id="MRH42319.1"/>
    </source>
</evidence>
<sequence>MKTTWQTKKQLTDLLCSLVKYPSITGDDEEIALAEYLYYLISNREYYHHNPSHVQLHPLKDGRQLLTSLVKQSDYEDTVILLSHFDVVGIEDYGSLRNLAFHPNELTAEMNKMKNELPTLVQKDLENEDGDWLFGRGTMDMKAGISVHLSMLEKAMSGEFKGNILLLSVPDEEVNSLGMITALPILEKLKKQHNLNYSACLNGEPMFSKYPGDPSNYLYTGSIGKVLPGFFCYGKETHVGEPFAGLNANLMISFISQQLELSEAFVEKVGDEVTPPPVSLMQRDLKEAYSVQTPTTAVAMYNVLYLKQSIETINEKLFRAAKQASVSIKEHFNEKVNKYSEFANEFIKPDIDVQVFMYDELYHLAVERFGQHEVERRQNLLISNRDKGDRDFSTLLVQDLASLCKDLAPMIILFYSPPFYPSVSSHNDPTIKRVVNRVKNEATNQFSMEIKEVEFFPGLSDLSYLGPVSSSSNLSALLSNLPIQNKGFELPEEVMKAITMPILNIGPRGKDPHQWTERLELNYSFSQLPTLLATAIHGLLEKKRDK</sequence>
<dbReference type="PANTHER" id="PTHR43808:SF27">
    <property type="entry name" value="PROTEIN ROCB"/>
    <property type="match status" value="1"/>
</dbReference>
<dbReference type="Gene3D" id="3.40.630.10">
    <property type="entry name" value="Zn peptidases"/>
    <property type="match status" value="1"/>
</dbReference>
<dbReference type="SUPFAM" id="SSF53187">
    <property type="entry name" value="Zn-dependent exopeptidases"/>
    <property type="match status" value="1"/>
</dbReference>
<dbReference type="InterPro" id="IPR012166">
    <property type="entry name" value="Uncharacterised_RocB"/>
</dbReference>
<evidence type="ECO:0000313" key="2">
    <source>
        <dbReference type="Proteomes" id="UP000799092"/>
    </source>
</evidence>
<dbReference type="EMBL" id="WJNG01000005">
    <property type="protein sequence ID" value="MRH42319.1"/>
    <property type="molecule type" value="Genomic_DNA"/>
</dbReference>
<dbReference type="RefSeq" id="WP_153735979.1">
    <property type="nucleotide sequence ID" value="NZ_WJNG01000005.1"/>
</dbReference>
<proteinExistence type="predicted"/>
<name>A0A6A8DEN9_9BACI</name>
<dbReference type="OrthoDB" id="9815360at2"/>
<organism evidence="1 2">
    <name type="scientific">Aquibacillus halophilus</name>
    <dbReference type="NCBI Taxonomy" id="930132"/>
    <lineage>
        <taxon>Bacteria</taxon>
        <taxon>Bacillati</taxon>
        <taxon>Bacillota</taxon>
        <taxon>Bacilli</taxon>
        <taxon>Bacillales</taxon>
        <taxon>Bacillaceae</taxon>
        <taxon>Aquibacillus</taxon>
    </lineage>
</organism>
<reference evidence="1" key="1">
    <citation type="submission" date="2019-11" db="EMBL/GenBank/DDBJ databases">
        <authorList>
            <person name="Li J."/>
        </authorList>
    </citation>
    <scope>NUCLEOTIDE SEQUENCE</scope>
    <source>
        <strain evidence="1">B6B</strain>
    </source>
</reference>
<dbReference type="PANTHER" id="PTHR43808">
    <property type="entry name" value="ACETYLORNITHINE DEACETYLASE"/>
    <property type="match status" value="1"/>
</dbReference>
<gene>
    <name evidence="1" type="ORF">GH741_06445</name>
</gene>
<dbReference type="PIRSF" id="PIRSF010386">
    <property type="entry name" value="RocB"/>
    <property type="match status" value="1"/>
</dbReference>
<dbReference type="Pfam" id="PF01546">
    <property type="entry name" value="Peptidase_M20"/>
    <property type="match status" value="1"/>
</dbReference>
<dbReference type="GO" id="GO:0016787">
    <property type="term" value="F:hydrolase activity"/>
    <property type="evidence" value="ECO:0007669"/>
    <property type="project" value="UniProtKB-KW"/>
</dbReference>
<keyword evidence="2" id="KW-1185">Reference proteome</keyword>
<dbReference type="InterPro" id="IPR002933">
    <property type="entry name" value="Peptidase_M20"/>
</dbReference>